<evidence type="ECO:0000313" key="3">
    <source>
        <dbReference type="Proteomes" id="UP001408789"/>
    </source>
</evidence>
<evidence type="ECO:0000313" key="2">
    <source>
        <dbReference type="EMBL" id="KAK9053285.1"/>
    </source>
</evidence>
<accession>A0AAP0CFZ6</accession>
<evidence type="ECO:0008006" key="4">
    <source>
        <dbReference type="Google" id="ProtNLM"/>
    </source>
</evidence>
<sequence length="838" mass="97241">MLKSDLVLKSPQSLRISEIEEQKTEKRSKRKNNHNKKASKNANLRCSSGNLTIVINNLSDGQKKDVKEMGFGNLLNLSIHSIPTAFGYFLLKNYDSETDILNDGENKIKISSELIKEVFQIPNGGKEVEQVERAHPSNHVVREFRSQFGKNSGRLFCKKFSDNFKRLKDSGRMFKLNFLVMVFTVLAEVMMSNTVNQRFLMSVTKQTNVKKLNWCDYIMFCLRKTRQFWAQDETELYAGPLVILVVLYVYEKEKIKNNKTLTLKEIDYNTLCELEAKLDSILKEEAVEVSSEEKWMKMKMKMKVRANMLEKELNIFHKYAEKVCLLLEKASSDYPKGMLIEEKHKQWKLLLKKYMDIGYKENVYDALGFHLHLSQPTPPTQEANENTVEGTKNAVEAEKVVVGKEKTIKDIKKVVSDEAKESNVEQKEGNEKTVTVQKEGTKNLVVPEKVTLCHKLAVVGKETTIKDVKKVVSVKAKEGEKRKETLIEKEKDEYDALGFDLHLKKDIVRHDEPISVLKPESHHDVKEQRPKHKRVVSEALCSPFMERKVVLTEKRTATETNISHYISAATGESWDVLFTLTDCITVLKVQMETLRPSVEIHVDVINAWAHIQNHEEQFRSKASPYRLFCTAPMIHRDTYNKDESSMLNEFTLNMNELLRKERLDDIKAFDMVIIPIIQSHHYYMVSFNLKEAKTVIIDNSASEEYETKYHGIPEKLKNIFEMYLESISHPKAKNIKNSTLERLEMAWRTRSNYIDCGLFLMRHMETYMGDNDWKCGFGEEKKGKQGAVIEDLRRKYIAKILLHDINKSKDFVVKDFNKYMALTPQEKRKLQISALKRI</sequence>
<dbReference type="Gene3D" id="3.40.395.10">
    <property type="entry name" value="Adenoviral Proteinase, Chain A"/>
    <property type="match status" value="1"/>
</dbReference>
<feature type="region of interest" description="Disordered" evidence="1">
    <location>
        <begin position="20"/>
        <end position="42"/>
    </location>
</feature>
<gene>
    <name evidence="2" type="ORF">SSX86_029918</name>
</gene>
<comment type="caution">
    <text evidence="2">The sequence shown here is derived from an EMBL/GenBank/DDBJ whole genome shotgun (WGS) entry which is preliminary data.</text>
</comment>
<dbReference type="PANTHER" id="PTHR34835">
    <property type="entry name" value="OS07G0283600 PROTEIN-RELATED"/>
    <property type="match status" value="1"/>
</dbReference>
<dbReference type="SUPFAM" id="SSF54001">
    <property type="entry name" value="Cysteine proteinases"/>
    <property type="match status" value="1"/>
</dbReference>
<dbReference type="Proteomes" id="UP001408789">
    <property type="component" value="Unassembled WGS sequence"/>
</dbReference>
<name>A0AAP0CFZ6_9ASTR</name>
<feature type="compositionally biased region" description="Basic residues" evidence="1">
    <location>
        <begin position="26"/>
        <end position="39"/>
    </location>
</feature>
<reference evidence="2 3" key="1">
    <citation type="submission" date="2024-04" db="EMBL/GenBank/DDBJ databases">
        <title>The reference genome of an endangered Asteraceae, Deinandra increscens subsp. villosa, native to the Central Coast of California.</title>
        <authorList>
            <person name="Guilliams M."/>
            <person name="Hasenstab-Lehman K."/>
            <person name="Meyer R."/>
            <person name="Mcevoy S."/>
        </authorList>
    </citation>
    <scope>NUCLEOTIDE SEQUENCE [LARGE SCALE GENOMIC DNA]</scope>
    <source>
        <tissue evidence="2">Leaf</tissue>
    </source>
</reference>
<proteinExistence type="predicted"/>
<dbReference type="PANTHER" id="PTHR34835:SF90">
    <property type="entry name" value="AMINOTRANSFERASE-LIKE PLANT MOBILE DOMAIN-CONTAINING PROTEIN"/>
    <property type="match status" value="1"/>
</dbReference>
<dbReference type="AlphaFoldDB" id="A0AAP0CFZ6"/>
<organism evidence="2 3">
    <name type="scientific">Deinandra increscens subsp. villosa</name>
    <dbReference type="NCBI Taxonomy" id="3103831"/>
    <lineage>
        <taxon>Eukaryota</taxon>
        <taxon>Viridiplantae</taxon>
        <taxon>Streptophyta</taxon>
        <taxon>Embryophyta</taxon>
        <taxon>Tracheophyta</taxon>
        <taxon>Spermatophyta</taxon>
        <taxon>Magnoliopsida</taxon>
        <taxon>eudicotyledons</taxon>
        <taxon>Gunneridae</taxon>
        <taxon>Pentapetalae</taxon>
        <taxon>asterids</taxon>
        <taxon>campanulids</taxon>
        <taxon>Asterales</taxon>
        <taxon>Asteraceae</taxon>
        <taxon>Asteroideae</taxon>
        <taxon>Heliantheae alliance</taxon>
        <taxon>Madieae</taxon>
        <taxon>Madiinae</taxon>
        <taxon>Deinandra</taxon>
    </lineage>
</organism>
<dbReference type="EMBL" id="JBCNJP010000027">
    <property type="protein sequence ID" value="KAK9053285.1"/>
    <property type="molecule type" value="Genomic_DNA"/>
</dbReference>
<evidence type="ECO:0000256" key="1">
    <source>
        <dbReference type="SAM" id="MobiDB-lite"/>
    </source>
</evidence>
<keyword evidence="3" id="KW-1185">Reference proteome</keyword>
<dbReference type="InterPro" id="IPR038765">
    <property type="entry name" value="Papain-like_cys_pep_sf"/>
</dbReference>
<protein>
    <recommendedName>
        <fullName evidence="4">Ubiquitin-like protease family profile domain-containing protein</fullName>
    </recommendedName>
</protein>